<name>A0A125W4K1_ENTFL</name>
<accession>A0A125W4K1</accession>
<dbReference type="HOGENOM" id="CLU_099786_1_1_9"/>
<evidence type="ECO:0008006" key="3">
    <source>
        <dbReference type="Google" id="ProtNLM"/>
    </source>
</evidence>
<organism evidence="1 2">
    <name type="scientific">Enterococcus faecalis TX4248</name>
    <dbReference type="NCBI Taxonomy" id="749495"/>
    <lineage>
        <taxon>Bacteria</taxon>
        <taxon>Bacillati</taxon>
        <taxon>Bacillota</taxon>
        <taxon>Bacilli</taxon>
        <taxon>Lactobacillales</taxon>
        <taxon>Enterococcaceae</taxon>
        <taxon>Enterococcus</taxon>
    </lineage>
</organism>
<protein>
    <recommendedName>
        <fullName evidence="3">DUF1642 domain-containing protein</fullName>
    </recommendedName>
</protein>
<reference evidence="1 2" key="1">
    <citation type="submission" date="2010-07" db="EMBL/GenBank/DDBJ databases">
        <authorList>
            <person name="Sid Ahmed O."/>
        </authorList>
    </citation>
    <scope>NUCLEOTIDE SEQUENCE [LARGE SCALE GENOMIC DNA]</scope>
    <source>
        <strain evidence="1 2">TX4248</strain>
    </source>
</reference>
<gene>
    <name evidence="1" type="ORF">HMPREF9498_02067</name>
</gene>
<dbReference type="Pfam" id="PF07852">
    <property type="entry name" value="DUF1642"/>
    <property type="match status" value="1"/>
</dbReference>
<dbReference type="Proteomes" id="UP000004846">
    <property type="component" value="Unassembled WGS sequence"/>
</dbReference>
<dbReference type="InterPro" id="IPR012865">
    <property type="entry name" value="DUF1642"/>
</dbReference>
<evidence type="ECO:0000313" key="1">
    <source>
        <dbReference type="EMBL" id="EFM82340.1"/>
    </source>
</evidence>
<evidence type="ECO:0000313" key="2">
    <source>
        <dbReference type="Proteomes" id="UP000004846"/>
    </source>
</evidence>
<proteinExistence type="predicted"/>
<dbReference type="AlphaFoldDB" id="A0A125W4K1"/>
<sequence length="171" mass="20040">MNKQELIKELENRKTMGSHIGEVGVNSGLNTAIDLAKQLDEPKKVVIPQVVADWIKYAKRQGYGFMQSYDPIYMSYPINDGLDKWIDDNEETFAHAWLDGYEVEKEQLYYVDFIKNDDVYKRLVFDHENGKYNIVDWSDNLIGLAQEIFTEQEIKAIDERYWQFAVKVDGE</sequence>
<dbReference type="EMBL" id="AEBR01000067">
    <property type="protein sequence ID" value="EFM82340.1"/>
    <property type="molecule type" value="Genomic_DNA"/>
</dbReference>
<dbReference type="RefSeq" id="WP_002402363.1">
    <property type="nucleotide sequence ID" value="NZ_GL454464.1"/>
</dbReference>
<comment type="caution">
    <text evidence="1">The sequence shown here is derived from an EMBL/GenBank/DDBJ whole genome shotgun (WGS) entry which is preliminary data.</text>
</comment>